<protein>
    <submittedName>
        <fullName evidence="1">Uncharacterized protein</fullName>
    </submittedName>
</protein>
<organism evidence="1 2">
    <name type="scientific">Salegentibacter maritimus</name>
    <dbReference type="NCBI Taxonomy" id="2794347"/>
    <lineage>
        <taxon>Bacteria</taxon>
        <taxon>Pseudomonadati</taxon>
        <taxon>Bacteroidota</taxon>
        <taxon>Flavobacteriia</taxon>
        <taxon>Flavobacteriales</taxon>
        <taxon>Flavobacteriaceae</taxon>
        <taxon>Salegentibacter</taxon>
    </lineage>
</organism>
<accession>A0ABS0TH70</accession>
<sequence length="106" mass="11593">MKQISVHISTILGIVILAASLLPALHAFHHEVSSESNSAISIEFTQASIDCDVCDFQISNIDAPSIFTYEIYTPQKETVYAISLAETVNLFPNRLFSLRAPPAVIS</sequence>
<dbReference type="Proteomes" id="UP000635665">
    <property type="component" value="Unassembled WGS sequence"/>
</dbReference>
<dbReference type="RefSeq" id="WP_198638741.1">
    <property type="nucleotide sequence ID" value="NZ_JAEHNY010000008.1"/>
</dbReference>
<evidence type="ECO:0000313" key="2">
    <source>
        <dbReference type="Proteomes" id="UP000635665"/>
    </source>
</evidence>
<comment type="caution">
    <text evidence="1">The sequence shown here is derived from an EMBL/GenBank/DDBJ whole genome shotgun (WGS) entry which is preliminary data.</text>
</comment>
<reference evidence="1 2" key="1">
    <citation type="submission" date="2020-12" db="EMBL/GenBank/DDBJ databases">
        <title>Salegentibacter orientalis sp. nov., isolated from costal sediment.</title>
        <authorList>
            <person name="Lian F.-B."/>
        </authorList>
    </citation>
    <scope>NUCLEOTIDE SEQUENCE [LARGE SCALE GENOMIC DNA]</scope>
    <source>
        <strain evidence="1 2">F60176</strain>
    </source>
</reference>
<gene>
    <name evidence="1" type="ORF">I6U50_10070</name>
</gene>
<name>A0ABS0TH70_9FLAO</name>
<proteinExistence type="predicted"/>
<evidence type="ECO:0000313" key="1">
    <source>
        <dbReference type="EMBL" id="MBI6120362.1"/>
    </source>
</evidence>
<dbReference type="EMBL" id="JAEHNY010000008">
    <property type="protein sequence ID" value="MBI6120362.1"/>
    <property type="molecule type" value="Genomic_DNA"/>
</dbReference>
<keyword evidence="2" id="KW-1185">Reference proteome</keyword>